<dbReference type="GO" id="GO:0004386">
    <property type="term" value="F:helicase activity"/>
    <property type="evidence" value="ECO:0007669"/>
    <property type="project" value="InterPro"/>
</dbReference>
<feature type="non-terminal residue" evidence="2">
    <location>
        <position position="210"/>
    </location>
</feature>
<accession>A0A9N9PD47</accession>
<dbReference type="OrthoDB" id="6513042at2759"/>
<dbReference type="SUPFAM" id="SSF52540">
    <property type="entry name" value="P-loop containing nucleoside triphosphate hydrolases"/>
    <property type="match status" value="1"/>
</dbReference>
<feature type="domain" description="DNA2/NAM7 helicase helicase" evidence="1">
    <location>
        <begin position="144"/>
        <end position="210"/>
    </location>
</feature>
<evidence type="ECO:0000313" key="2">
    <source>
        <dbReference type="EMBL" id="CAG8833578.1"/>
    </source>
</evidence>
<comment type="caution">
    <text evidence="2">The sequence shown here is derived from an EMBL/GenBank/DDBJ whole genome shotgun (WGS) entry which is preliminary data.</text>
</comment>
<dbReference type="Gene3D" id="3.40.50.300">
    <property type="entry name" value="P-loop containing nucleotide triphosphate hydrolases"/>
    <property type="match status" value="1"/>
</dbReference>
<protein>
    <submittedName>
        <fullName evidence="2">6689_t:CDS:1</fullName>
    </submittedName>
</protein>
<dbReference type="Proteomes" id="UP000789759">
    <property type="component" value="Unassembled WGS sequence"/>
</dbReference>
<dbReference type="InterPro" id="IPR041677">
    <property type="entry name" value="DNA2/NAM7_AAA_11"/>
</dbReference>
<gene>
    <name evidence="2" type="ORF">CPELLU_LOCUS20997</name>
</gene>
<evidence type="ECO:0000313" key="3">
    <source>
        <dbReference type="Proteomes" id="UP000789759"/>
    </source>
</evidence>
<sequence>SCRFKESIFKEFILVEDSLEGTLQAIHFSDMEYNNKSDDGPLPIFSLAKLDNSSAETTIRLKGNFTDIVLEEQVTYRLYKRYFDINTVKILKMLKELDKKENSLFLNILKNPNTWGNSLSEKYTYLKELKDIALKLCDEFSMSPSQREIAENLLEKRLQIVWGPPGSGKTHFLALFVTWYLTVVKSRTEKKNCIIGITAYTKAAIDNLLE</sequence>
<proteinExistence type="predicted"/>
<feature type="non-terminal residue" evidence="2">
    <location>
        <position position="1"/>
    </location>
</feature>
<organism evidence="2 3">
    <name type="scientific">Cetraspora pellucida</name>
    <dbReference type="NCBI Taxonomy" id="1433469"/>
    <lineage>
        <taxon>Eukaryota</taxon>
        <taxon>Fungi</taxon>
        <taxon>Fungi incertae sedis</taxon>
        <taxon>Mucoromycota</taxon>
        <taxon>Glomeromycotina</taxon>
        <taxon>Glomeromycetes</taxon>
        <taxon>Diversisporales</taxon>
        <taxon>Gigasporaceae</taxon>
        <taxon>Cetraspora</taxon>
    </lineage>
</organism>
<dbReference type="InterPro" id="IPR027417">
    <property type="entry name" value="P-loop_NTPase"/>
</dbReference>
<dbReference type="Pfam" id="PF13086">
    <property type="entry name" value="AAA_11"/>
    <property type="match status" value="1"/>
</dbReference>
<reference evidence="2" key="1">
    <citation type="submission" date="2021-06" db="EMBL/GenBank/DDBJ databases">
        <authorList>
            <person name="Kallberg Y."/>
            <person name="Tangrot J."/>
            <person name="Rosling A."/>
        </authorList>
    </citation>
    <scope>NUCLEOTIDE SEQUENCE</scope>
    <source>
        <strain evidence="2">FL966</strain>
    </source>
</reference>
<dbReference type="AlphaFoldDB" id="A0A9N9PD47"/>
<dbReference type="EMBL" id="CAJVQA010071298">
    <property type="protein sequence ID" value="CAG8833578.1"/>
    <property type="molecule type" value="Genomic_DNA"/>
</dbReference>
<name>A0A9N9PD47_9GLOM</name>
<keyword evidence="3" id="KW-1185">Reference proteome</keyword>
<evidence type="ECO:0000259" key="1">
    <source>
        <dbReference type="Pfam" id="PF13086"/>
    </source>
</evidence>